<comment type="caution">
    <text evidence="2">The sequence shown here is derived from an EMBL/GenBank/DDBJ whole genome shotgun (WGS) entry which is preliminary data.</text>
</comment>
<protein>
    <submittedName>
        <fullName evidence="2">Uncharacterized protein</fullName>
    </submittedName>
</protein>
<reference evidence="2 3" key="1">
    <citation type="submission" date="2020-12" db="EMBL/GenBank/DDBJ databases">
        <title>De novo assembly of Tibetan sheep genome.</title>
        <authorList>
            <person name="Li X."/>
        </authorList>
    </citation>
    <scope>NUCLEOTIDE SEQUENCE [LARGE SCALE GENOMIC DNA]</scope>
    <source>
        <tissue evidence="2">Heart</tissue>
    </source>
</reference>
<dbReference type="EMBL" id="JAEMGP010000014">
    <property type="protein sequence ID" value="KAG5201271.1"/>
    <property type="molecule type" value="Genomic_DNA"/>
</dbReference>
<dbReference type="Proteomes" id="UP000664991">
    <property type="component" value="Chromosome 14"/>
</dbReference>
<evidence type="ECO:0000256" key="1">
    <source>
        <dbReference type="SAM" id="MobiDB-lite"/>
    </source>
</evidence>
<dbReference type="AlphaFoldDB" id="A0A835ZW03"/>
<evidence type="ECO:0000313" key="2">
    <source>
        <dbReference type="EMBL" id="KAG5201271.1"/>
    </source>
</evidence>
<organism evidence="2 3">
    <name type="scientific">Ovis aries</name>
    <name type="common">Sheep</name>
    <dbReference type="NCBI Taxonomy" id="9940"/>
    <lineage>
        <taxon>Eukaryota</taxon>
        <taxon>Metazoa</taxon>
        <taxon>Chordata</taxon>
        <taxon>Craniata</taxon>
        <taxon>Vertebrata</taxon>
        <taxon>Euteleostomi</taxon>
        <taxon>Mammalia</taxon>
        <taxon>Eutheria</taxon>
        <taxon>Laurasiatheria</taxon>
        <taxon>Artiodactyla</taxon>
        <taxon>Ruminantia</taxon>
        <taxon>Pecora</taxon>
        <taxon>Bovidae</taxon>
        <taxon>Caprinae</taxon>
        <taxon>Ovis</taxon>
    </lineage>
</organism>
<proteinExistence type="predicted"/>
<sequence>MDPGQDWSGNSGQWDCEESRTPVGPASVVFSEAIQSPGLLGGDSGAENWGAPPTHLRLLGHRNRMAESFSGLS</sequence>
<evidence type="ECO:0000313" key="3">
    <source>
        <dbReference type="Proteomes" id="UP000664991"/>
    </source>
</evidence>
<gene>
    <name evidence="2" type="ORF">JEQ12_005805</name>
</gene>
<feature type="region of interest" description="Disordered" evidence="1">
    <location>
        <begin position="1"/>
        <end position="26"/>
    </location>
</feature>
<accession>A0A835ZW03</accession>
<name>A0A835ZW03_SHEEP</name>